<evidence type="ECO:0000256" key="6">
    <source>
        <dbReference type="ARBA" id="ARBA00047597"/>
    </source>
</evidence>
<dbReference type="RefSeq" id="XP_045578577.1">
    <property type="nucleotide sequence ID" value="XM_045722621.1"/>
</dbReference>
<dbReference type="Proteomes" id="UP001652741">
    <property type="component" value="Chromosome ssa08"/>
</dbReference>
<keyword evidence="4" id="KW-0548">Nucleotidyltransferase</keyword>
<comment type="similarity">
    <text evidence="1 7">Belongs to the Arg-specific ADP-ribosyltransferase family.</text>
</comment>
<evidence type="ECO:0000256" key="7">
    <source>
        <dbReference type="RuleBase" id="RU361228"/>
    </source>
</evidence>
<keyword evidence="2 7" id="KW-0328">Glycosyltransferase</keyword>
<evidence type="ECO:0000256" key="1">
    <source>
        <dbReference type="ARBA" id="ARBA00009558"/>
    </source>
</evidence>
<keyword evidence="3 7" id="KW-0808">Transferase</keyword>
<protein>
    <recommendedName>
        <fullName evidence="7">NAD(P)(+)--arginine ADP-ribosyltransferase</fullName>
        <ecNumber evidence="7">2.4.2.31</ecNumber>
    </recommendedName>
    <alternativeName>
        <fullName evidence="7">Mono(ADP-ribosyl)transferase</fullName>
    </alternativeName>
</protein>
<evidence type="ECO:0000256" key="5">
    <source>
        <dbReference type="ARBA" id="ARBA00022857"/>
    </source>
</evidence>
<dbReference type="PANTHER" id="PTHR10339">
    <property type="entry name" value="ADP-RIBOSYLTRANSFERASE"/>
    <property type="match status" value="1"/>
</dbReference>
<gene>
    <name evidence="9" type="primary">LOC123744172</name>
</gene>
<sequence>MAGKKRERNTLLQLNSRGVKAKETTFPLDMAPNSIDDKYDGCRDEAFKRVDGYYLPHEKNTTTNFIRAWDIAEKHASIPKDGLQKLHSVSMYSYTNNKPQPPSESIYLDFNEAVREGRYGYGRSFQYHSLHFYLTDVIQILKQSQTCRTTYRRTNVYFDRNVLNKEIRFGFFASSSLNKSLHMFGNTSCFEINTCFDANLTYYFAYINESEVLIPSYEVFRITAVQTNTWCDVVYTLNSTGISKSNMNCRWVYNGAESNLRSSFYTFIRASDTDYIMLFTMLIIIVFH</sequence>
<evidence type="ECO:0000256" key="4">
    <source>
        <dbReference type="ARBA" id="ARBA00022695"/>
    </source>
</evidence>
<evidence type="ECO:0000313" key="9">
    <source>
        <dbReference type="RefSeq" id="XP_045578577.1"/>
    </source>
</evidence>
<dbReference type="Pfam" id="PF01129">
    <property type="entry name" value="ART"/>
    <property type="match status" value="1"/>
</dbReference>
<accession>A0ABM3F5I4</accession>
<keyword evidence="7" id="KW-0520">NAD</keyword>
<keyword evidence="8" id="KW-1185">Reference proteome</keyword>
<evidence type="ECO:0000313" key="8">
    <source>
        <dbReference type="Proteomes" id="UP001652741"/>
    </source>
</evidence>
<dbReference type="PROSITE" id="PS51996">
    <property type="entry name" value="TR_MART"/>
    <property type="match status" value="1"/>
</dbReference>
<dbReference type="PRINTS" id="PR00970">
    <property type="entry name" value="RIBTRNSFRASE"/>
</dbReference>
<dbReference type="Gene3D" id="3.90.176.10">
    <property type="entry name" value="Toxin ADP-ribosyltransferase, Chain A, domain 1"/>
    <property type="match status" value="1"/>
</dbReference>
<name>A0ABM3F5I4_SALSA</name>
<keyword evidence="5 7" id="KW-0521">NADP</keyword>
<dbReference type="PANTHER" id="PTHR10339:SF27">
    <property type="entry name" value="NAD(P)(+)--ARGININE ADP-RIBOSYLTRANSFERASE"/>
    <property type="match status" value="1"/>
</dbReference>
<reference evidence="9" key="1">
    <citation type="submission" date="2025-08" db="UniProtKB">
        <authorList>
            <consortium name="RefSeq"/>
        </authorList>
    </citation>
    <scope>IDENTIFICATION</scope>
</reference>
<comment type="catalytic activity">
    <reaction evidence="6 7">
        <text>L-arginyl-[protein] + NAD(+) = N(omega)-(ADP-D-ribosyl)-L-arginyl-[protein] + nicotinamide + H(+)</text>
        <dbReference type="Rhea" id="RHEA:19149"/>
        <dbReference type="Rhea" id="RHEA-COMP:10532"/>
        <dbReference type="Rhea" id="RHEA-COMP:15087"/>
        <dbReference type="ChEBI" id="CHEBI:15378"/>
        <dbReference type="ChEBI" id="CHEBI:17154"/>
        <dbReference type="ChEBI" id="CHEBI:29965"/>
        <dbReference type="ChEBI" id="CHEBI:57540"/>
        <dbReference type="ChEBI" id="CHEBI:142554"/>
        <dbReference type="EC" id="2.4.2.31"/>
    </reaction>
</comment>
<organism evidence="8 9">
    <name type="scientific">Salmo salar</name>
    <name type="common">Atlantic salmon</name>
    <dbReference type="NCBI Taxonomy" id="8030"/>
    <lineage>
        <taxon>Eukaryota</taxon>
        <taxon>Metazoa</taxon>
        <taxon>Chordata</taxon>
        <taxon>Craniata</taxon>
        <taxon>Vertebrata</taxon>
        <taxon>Euteleostomi</taxon>
        <taxon>Actinopterygii</taxon>
        <taxon>Neopterygii</taxon>
        <taxon>Teleostei</taxon>
        <taxon>Protacanthopterygii</taxon>
        <taxon>Salmoniformes</taxon>
        <taxon>Salmonidae</taxon>
        <taxon>Salmoninae</taxon>
        <taxon>Salmo</taxon>
    </lineage>
</organism>
<proteinExistence type="inferred from homology"/>
<evidence type="ECO:0000256" key="2">
    <source>
        <dbReference type="ARBA" id="ARBA00022676"/>
    </source>
</evidence>
<evidence type="ECO:0000256" key="3">
    <source>
        <dbReference type="ARBA" id="ARBA00022679"/>
    </source>
</evidence>
<dbReference type="InterPro" id="IPR000768">
    <property type="entry name" value="ART"/>
</dbReference>
<dbReference type="EC" id="2.4.2.31" evidence="7"/>
<dbReference type="SUPFAM" id="SSF56399">
    <property type="entry name" value="ADP-ribosylation"/>
    <property type="match status" value="1"/>
</dbReference>
<dbReference type="GeneID" id="123744172"/>
<dbReference type="InterPro" id="IPR050999">
    <property type="entry name" value="ADP-ribosyltransferase_ARG"/>
</dbReference>